<organism evidence="1">
    <name type="scientific">uncultured marine phage</name>
    <dbReference type="NCBI Taxonomy" id="707152"/>
    <lineage>
        <taxon>Viruses</taxon>
        <taxon>environmental samples</taxon>
    </lineage>
</organism>
<evidence type="ECO:0000313" key="1">
    <source>
        <dbReference type="EMBL" id="CAG7581115.1"/>
    </source>
</evidence>
<name>A0A8D9CDG2_9VIRU</name>
<gene>
    <name evidence="1" type="ORF">SLAVMIC_00682</name>
</gene>
<dbReference type="EMBL" id="OU342829">
    <property type="protein sequence ID" value="CAG7581115.1"/>
    <property type="molecule type" value="Genomic_DNA"/>
</dbReference>
<sequence>MKKVKYDGHRENGDGSCGVSFRLPSRKAKWSVDMPADYKSNCVLTWIKNEGIEDFLTEKYYNDIKYDKSNNIKRRIGITLHHFTFYFNSFDGDIEIYRSTFGNDNYSWGLIKNIEDLFDFYNEKTINQIKEKIESRYKIKVKSVKLVKEDLSGGSINFGNLCQYKREEKLKKLLDN</sequence>
<proteinExistence type="predicted"/>
<accession>A0A8D9CDG2</accession>
<protein>
    <submittedName>
        <fullName evidence="1">Uncharacterized protein</fullName>
    </submittedName>
</protein>
<reference evidence="1" key="1">
    <citation type="submission" date="2021-06" db="EMBL/GenBank/DDBJ databases">
        <authorList>
            <person name="Gannon L."/>
            <person name="Redgwell R T."/>
            <person name="Michniewski S."/>
            <person name="Harrison D C."/>
            <person name="Millard A."/>
        </authorList>
    </citation>
    <scope>NUCLEOTIDE SEQUENCE</scope>
</reference>